<dbReference type="Pfam" id="PF13472">
    <property type="entry name" value="Lipase_GDSL_2"/>
    <property type="match status" value="1"/>
</dbReference>
<gene>
    <name evidence="3" type="ORF">LCIT_01820</name>
</gene>
<keyword evidence="3" id="KW-0378">Hydrolase</keyword>
<dbReference type="InterPro" id="IPR013830">
    <property type="entry name" value="SGNH_hydro"/>
</dbReference>
<dbReference type="InterPro" id="IPR036514">
    <property type="entry name" value="SGNH_hydro_sf"/>
</dbReference>
<keyword evidence="1" id="KW-0812">Transmembrane</keyword>
<name>A0A5A5TWN8_LEUCI</name>
<dbReference type="Proteomes" id="UP000323274">
    <property type="component" value="Unassembled WGS sequence"/>
</dbReference>
<keyword evidence="1" id="KW-0472">Membrane</keyword>
<reference evidence="3 4" key="1">
    <citation type="submission" date="2019-04" db="EMBL/GenBank/DDBJ databases">
        <title>A pseudo-fructophilic Leuconostoc citreum strain F192-5 isolated from peel of satsuma mandarin: the first report for isolation and characterization of strain-dependent fructophilic-like characteristics.</title>
        <authorList>
            <person name="Maeno S."/>
            <person name="Tanizawa Y."/>
            <person name="Kajikawa A."/>
            <person name="Kanesaki Y."/>
            <person name="Kubota E."/>
            <person name="Arita M."/>
            <person name="Leon D."/>
            <person name="Endo A."/>
        </authorList>
    </citation>
    <scope>NUCLEOTIDE SEQUENCE [LARGE SCALE GENOMIC DNA]</scope>
    <source>
        <strain evidence="3 4">F192-5</strain>
    </source>
</reference>
<evidence type="ECO:0000259" key="2">
    <source>
        <dbReference type="Pfam" id="PF13472"/>
    </source>
</evidence>
<dbReference type="GO" id="GO:0004622">
    <property type="term" value="F:phosphatidylcholine lysophospholipase activity"/>
    <property type="evidence" value="ECO:0007669"/>
    <property type="project" value="TreeGrafter"/>
</dbReference>
<proteinExistence type="predicted"/>
<protein>
    <submittedName>
        <fullName evidence="3">Lipase/acylhydrolase</fullName>
    </submittedName>
</protein>
<comment type="caution">
    <text evidence="3">The sequence shown here is derived from an EMBL/GenBank/DDBJ whole genome shotgun (WGS) entry which is preliminary data.</text>
</comment>
<feature type="transmembrane region" description="Helical" evidence="1">
    <location>
        <begin position="12"/>
        <end position="31"/>
    </location>
</feature>
<dbReference type="PANTHER" id="PTHR30383">
    <property type="entry name" value="THIOESTERASE 1/PROTEASE 1/LYSOPHOSPHOLIPASE L1"/>
    <property type="match status" value="1"/>
</dbReference>
<accession>A0A5A5TWN8</accession>
<feature type="domain" description="SGNH hydrolase-type esterase" evidence="2">
    <location>
        <begin position="58"/>
        <end position="290"/>
    </location>
</feature>
<dbReference type="InterPro" id="IPR051532">
    <property type="entry name" value="Ester_Hydrolysis_Enzymes"/>
</dbReference>
<evidence type="ECO:0000256" key="1">
    <source>
        <dbReference type="SAM" id="Phobius"/>
    </source>
</evidence>
<dbReference type="EMBL" id="BJJW01000002">
    <property type="protein sequence ID" value="GDZ82940.1"/>
    <property type="molecule type" value="Genomic_DNA"/>
</dbReference>
<dbReference type="SUPFAM" id="SSF52266">
    <property type="entry name" value="SGNH hydrolase"/>
    <property type="match status" value="1"/>
</dbReference>
<dbReference type="AlphaFoldDB" id="A0A5A5TWN8"/>
<keyword evidence="1" id="KW-1133">Transmembrane helix</keyword>
<organism evidence="3 4">
    <name type="scientific">Leuconostoc citreum</name>
    <dbReference type="NCBI Taxonomy" id="33964"/>
    <lineage>
        <taxon>Bacteria</taxon>
        <taxon>Bacillati</taxon>
        <taxon>Bacillota</taxon>
        <taxon>Bacilli</taxon>
        <taxon>Lactobacillales</taxon>
        <taxon>Lactobacillaceae</taxon>
        <taxon>Leuconostoc</taxon>
    </lineage>
</organism>
<sequence length="312" mass="35637">MGEFSMKKKILMIYLPILVILIGLGYFWYHWQTNATIQRATPRQAAKVAKVSAVNFVALGDSLTEGIGDDKNEQGYSGRIAQKVKQTYGVSVTMQNFGLAGDRSDQIRKRLNQNGNIQVAVQHANAIILTVGGNDLQQLLLQNMFSKTPEDLTKTVVRGKQAYQGKLTSLFSDIRRLNAQAPIFIFGNYNPLFVHFPKRTDFNQDVMLFNAVNQKVARHDKASYYVGTFDLTYGQYQTKADRERLVEEFDKSDLGNADFKDIQAVLEDKNNVSNQWISTIDNYHPNHIGYNYMATQLFEYLRKEQVTWLTKH</sequence>
<dbReference type="Gene3D" id="3.40.50.1110">
    <property type="entry name" value="SGNH hydrolase"/>
    <property type="match status" value="1"/>
</dbReference>
<evidence type="ECO:0000313" key="4">
    <source>
        <dbReference type="Proteomes" id="UP000323274"/>
    </source>
</evidence>
<dbReference type="PANTHER" id="PTHR30383:SF27">
    <property type="entry name" value="SPORE GERMINATION LIPASE LIPC"/>
    <property type="match status" value="1"/>
</dbReference>
<evidence type="ECO:0000313" key="3">
    <source>
        <dbReference type="EMBL" id="GDZ82940.1"/>
    </source>
</evidence>